<feature type="domain" description="Glutamyl/glutaminyl-tRNA synthetase class Ib catalytic" evidence="8">
    <location>
        <begin position="3"/>
        <end position="301"/>
    </location>
</feature>
<dbReference type="PRINTS" id="PR00987">
    <property type="entry name" value="TRNASYNTHGLU"/>
</dbReference>
<dbReference type="Pfam" id="PF00749">
    <property type="entry name" value="tRNA-synt_1c"/>
    <property type="match status" value="1"/>
</dbReference>
<protein>
    <submittedName>
        <fullName evidence="9">Glutamyl-tRNA synthetase</fullName>
    </submittedName>
</protein>
<gene>
    <name evidence="9" type="primary">gltX</name>
    <name evidence="9" type="ORF">HSUHS5_0534</name>
</gene>
<keyword evidence="2 7" id="KW-0436">Ligase</keyword>
<dbReference type="AlphaFoldDB" id="E7G3L1"/>
<dbReference type="PANTHER" id="PTHR43311">
    <property type="entry name" value="GLUTAMATE--TRNA LIGASE"/>
    <property type="match status" value="1"/>
</dbReference>
<sequence>MLRFAPSPTGSMHIGNLRVALLNFLVAKRLKLPLMVRIEDTDLERNIPGKDQEILEILEKVGITWNELIYQSANLPTHLSYAEKLLQNQEAFYCYCTPAFLEAKKAEALKAKKPFRYEDHWALLEKESNPNPVVRLKGSTQEMQFTDTIKGSIRFNAHELDSFVILRSNQTPTYNFACACDDFTYGISYIIRGEDHVSNTPKQMLIQQALSRVLNLPYKPTTYAHLPIILNEEDGKKMSKRVESSSVQWLLKQGFLPASIANYLISLGYKPPKEVFDLSEATTWFVLENVSASSAKFSLPYLRHLNHKRLQNLSLEQLAKVLQIETSKASLAQLFLEESSTLVELRAKLQAMFAPKDISKDYEGQNFYDQCLLLYNTLKTMPVCTDFSNFKQIAMQKSQLRGKDFFKPLRILLTGQSHGLELATLYPHVYPFLDQILTLATDHGC</sequence>
<dbReference type="Proteomes" id="UP000054093">
    <property type="component" value="Unassembled WGS sequence"/>
</dbReference>
<evidence type="ECO:0000313" key="9">
    <source>
        <dbReference type="EMBL" id="EFX42040.1"/>
    </source>
</evidence>
<dbReference type="EMBL" id="ADHO01000094">
    <property type="protein sequence ID" value="EFX42040.1"/>
    <property type="molecule type" value="Genomic_DNA"/>
</dbReference>
<dbReference type="SUPFAM" id="SSF52374">
    <property type="entry name" value="Nucleotidylyl transferase"/>
    <property type="match status" value="1"/>
</dbReference>
<comment type="similarity">
    <text evidence="1">Belongs to the class-I aminoacyl-tRNA synthetase family. Glutamate--tRNA ligase type 1 subfamily.</text>
</comment>
<dbReference type="InterPro" id="IPR049940">
    <property type="entry name" value="GluQ/Sye"/>
</dbReference>
<proteinExistence type="inferred from homology"/>
<reference evidence="9 10" key="1">
    <citation type="journal article" date="2011" name="Vet. Res.">
        <title>Genome sequence of Helicobacter suis supports its role in gastric pathology.</title>
        <authorList>
            <person name="Vermoote M."/>
            <person name="Vandekerckhove T.T."/>
            <person name="Flahou B."/>
            <person name="Pasmans F."/>
            <person name="Smet A."/>
            <person name="De Groote D."/>
            <person name="Van Criekinge W."/>
            <person name="Ducatelle R."/>
            <person name="Haesebrouck F."/>
        </authorList>
    </citation>
    <scope>NUCLEOTIDE SEQUENCE [LARGE SCALE GENOMIC DNA]</scope>
    <source>
        <strain evidence="9 10">HS5</strain>
    </source>
</reference>
<dbReference type="NCBIfam" id="TIGR00464">
    <property type="entry name" value="gltX_bact"/>
    <property type="match status" value="1"/>
</dbReference>
<evidence type="ECO:0000256" key="2">
    <source>
        <dbReference type="ARBA" id="ARBA00022598"/>
    </source>
</evidence>
<dbReference type="SUPFAM" id="SSF48163">
    <property type="entry name" value="An anticodon-binding domain of class I aminoacyl-tRNA synthetases"/>
    <property type="match status" value="1"/>
</dbReference>
<keyword evidence="6 7" id="KW-0030">Aminoacyl-tRNA synthetase</keyword>
<organism evidence="9 10">
    <name type="scientific">Helicobacter suis HS5</name>
    <dbReference type="NCBI Taxonomy" id="710394"/>
    <lineage>
        <taxon>Bacteria</taxon>
        <taxon>Pseudomonadati</taxon>
        <taxon>Campylobacterota</taxon>
        <taxon>Epsilonproteobacteria</taxon>
        <taxon>Campylobacterales</taxon>
        <taxon>Helicobacteraceae</taxon>
        <taxon>Helicobacter</taxon>
    </lineage>
</organism>
<dbReference type="PANTHER" id="PTHR43311:SF2">
    <property type="entry name" value="GLUTAMATE--TRNA LIGASE, MITOCHONDRIAL-RELATED"/>
    <property type="match status" value="1"/>
</dbReference>
<evidence type="ECO:0000256" key="3">
    <source>
        <dbReference type="ARBA" id="ARBA00022741"/>
    </source>
</evidence>
<evidence type="ECO:0000256" key="5">
    <source>
        <dbReference type="ARBA" id="ARBA00022917"/>
    </source>
</evidence>
<evidence type="ECO:0000256" key="6">
    <source>
        <dbReference type="ARBA" id="ARBA00023146"/>
    </source>
</evidence>
<keyword evidence="3 7" id="KW-0547">Nucleotide-binding</keyword>
<dbReference type="InterPro" id="IPR008925">
    <property type="entry name" value="aa_tRNA-synth_I_cd-bd_sf"/>
</dbReference>
<dbReference type="GO" id="GO:0004818">
    <property type="term" value="F:glutamate-tRNA ligase activity"/>
    <property type="evidence" value="ECO:0007669"/>
    <property type="project" value="InterPro"/>
</dbReference>
<dbReference type="PROSITE" id="PS00178">
    <property type="entry name" value="AA_TRNA_LIGASE_I"/>
    <property type="match status" value="1"/>
</dbReference>
<dbReference type="GO" id="GO:0005524">
    <property type="term" value="F:ATP binding"/>
    <property type="evidence" value="ECO:0007669"/>
    <property type="project" value="UniProtKB-KW"/>
</dbReference>
<evidence type="ECO:0000256" key="7">
    <source>
        <dbReference type="RuleBase" id="RU363037"/>
    </source>
</evidence>
<dbReference type="InterPro" id="IPR001412">
    <property type="entry name" value="aa-tRNA-synth_I_CS"/>
</dbReference>
<dbReference type="InterPro" id="IPR020058">
    <property type="entry name" value="Glu/Gln-tRNA-synth_Ib_cat-dom"/>
</dbReference>
<keyword evidence="5 7" id="KW-0648">Protein biosynthesis</keyword>
<dbReference type="RefSeq" id="WP_006565133.1">
    <property type="nucleotide sequence ID" value="NZ_ADHO01000094.1"/>
</dbReference>
<keyword evidence="4 7" id="KW-0067">ATP-binding</keyword>
<evidence type="ECO:0000256" key="1">
    <source>
        <dbReference type="ARBA" id="ARBA00007894"/>
    </source>
</evidence>
<dbReference type="GO" id="GO:0005829">
    <property type="term" value="C:cytosol"/>
    <property type="evidence" value="ECO:0007669"/>
    <property type="project" value="TreeGrafter"/>
</dbReference>
<evidence type="ECO:0000313" key="10">
    <source>
        <dbReference type="Proteomes" id="UP000054093"/>
    </source>
</evidence>
<dbReference type="InterPro" id="IPR014729">
    <property type="entry name" value="Rossmann-like_a/b/a_fold"/>
</dbReference>
<accession>E7G3L1</accession>
<dbReference type="GO" id="GO:0000049">
    <property type="term" value="F:tRNA binding"/>
    <property type="evidence" value="ECO:0007669"/>
    <property type="project" value="InterPro"/>
</dbReference>
<evidence type="ECO:0000256" key="4">
    <source>
        <dbReference type="ARBA" id="ARBA00022840"/>
    </source>
</evidence>
<dbReference type="InterPro" id="IPR000924">
    <property type="entry name" value="Glu/Gln-tRNA-synth"/>
</dbReference>
<name>E7G3L1_9HELI</name>
<dbReference type="GO" id="GO:0006424">
    <property type="term" value="P:glutamyl-tRNA aminoacylation"/>
    <property type="evidence" value="ECO:0007669"/>
    <property type="project" value="InterPro"/>
</dbReference>
<dbReference type="InterPro" id="IPR004527">
    <property type="entry name" value="Glu-tRNA-ligase_bac/mito"/>
</dbReference>
<dbReference type="Gene3D" id="3.40.50.620">
    <property type="entry name" value="HUPs"/>
    <property type="match status" value="1"/>
</dbReference>
<evidence type="ECO:0000259" key="8">
    <source>
        <dbReference type="Pfam" id="PF00749"/>
    </source>
</evidence>
<comment type="caution">
    <text evidence="9">The sequence shown here is derived from an EMBL/GenBank/DDBJ whole genome shotgun (WGS) entry which is preliminary data.</text>
</comment>